<dbReference type="Pfam" id="PF00672">
    <property type="entry name" value="HAMP"/>
    <property type="match status" value="1"/>
</dbReference>
<sequence length="625" mass="69811">MRKRSIQFLISVALSVFSAAAIMMVSVLLYNKFSQTAETNALRNTQQVVDQVSYNLEDYIQGMSEIYGVIHDTISRSGDVNEEELRSQLNTIIGIRGEIVSLAVIGHNGEVMMSIPGVALKENLSLYNQRWFQSALQTPNHLSYSLPHVQNMYKMQYKWVVSLSKGITVARSGKTEQGVLLLDVNFNKINQLSSRVVLGKKGYVYIVDESAGNMVYHPQQQLIYAGLKSENVEQALKYTFGSFHDESGDEDKMITVQTIGNIGWKVVGVSFTDEIITTRRELNDYLLNLLLMLLVFVIAMSWLISRIIARPIRQLEKSMKNVERGDFHTMTAIRGPLEVEQLSRRFNLMVSRIRELMQQIVVEQEAKRKYEFEALQSQINPHFLYNTLNTVVRMVGMNRNEEVVTTITSLSKLFRISLSKGKPMIPLASELEHARNYLIIQNIRFKNKFDYVFDVEEAALPSLSLKLILQPLLENAIMHGIEPSVDKGMITVRAWIEAGQVYVQVSDNGLGMSGGQLAALLSEETGGTTKRGRHAGESNADRDGTIVGAASGASKRSASAGTASSPVSGAGSGVGVRNVHERIRLFYGEPYGLKFESELEEGTTVTIRFPFKPADEEADERSEEG</sequence>
<dbReference type="Gene3D" id="6.10.340.10">
    <property type="match status" value="1"/>
</dbReference>
<evidence type="ECO:0000259" key="14">
    <source>
        <dbReference type="PROSITE" id="PS50885"/>
    </source>
</evidence>
<feature type="transmembrane region" description="Helical" evidence="13">
    <location>
        <begin position="7"/>
        <end position="30"/>
    </location>
</feature>
<dbReference type="Pfam" id="PF06580">
    <property type="entry name" value="His_kinase"/>
    <property type="match status" value="1"/>
</dbReference>
<dbReference type="SMART" id="SM00304">
    <property type="entry name" value="HAMP"/>
    <property type="match status" value="1"/>
</dbReference>
<dbReference type="InterPro" id="IPR003660">
    <property type="entry name" value="HAMP_dom"/>
</dbReference>
<dbReference type="RefSeq" id="WP_046231244.1">
    <property type="nucleotide sequence ID" value="NZ_FONN01000015.1"/>
</dbReference>
<dbReference type="Pfam" id="PF02743">
    <property type="entry name" value="dCache_1"/>
    <property type="match status" value="1"/>
</dbReference>
<evidence type="ECO:0000256" key="9">
    <source>
        <dbReference type="ARBA" id="ARBA00022989"/>
    </source>
</evidence>
<dbReference type="InterPro" id="IPR003594">
    <property type="entry name" value="HATPase_dom"/>
</dbReference>
<accession>A0A1I2G978</accession>
<dbReference type="Pfam" id="PF02518">
    <property type="entry name" value="HATPase_c"/>
    <property type="match status" value="1"/>
</dbReference>
<dbReference type="AlphaFoldDB" id="A0A1I2G978"/>
<dbReference type="GO" id="GO:0000155">
    <property type="term" value="F:phosphorelay sensor kinase activity"/>
    <property type="evidence" value="ECO:0007669"/>
    <property type="project" value="InterPro"/>
</dbReference>
<keyword evidence="4" id="KW-1003">Cell membrane</keyword>
<dbReference type="PANTHER" id="PTHR34220">
    <property type="entry name" value="SENSOR HISTIDINE KINASE YPDA"/>
    <property type="match status" value="1"/>
</dbReference>
<evidence type="ECO:0000256" key="1">
    <source>
        <dbReference type="ARBA" id="ARBA00000085"/>
    </source>
</evidence>
<feature type="domain" description="HAMP" evidence="14">
    <location>
        <begin position="306"/>
        <end position="358"/>
    </location>
</feature>
<keyword evidence="6" id="KW-0808">Transferase</keyword>
<dbReference type="CDD" id="cd12912">
    <property type="entry name" value="PDC2_MCP_like"/>
    <property type="match status" value="1"/>
</dbReference>
<keyword evidence="10" id="KW-0902">Two-component regulatory system</keyword>
<proteinExistence type="predicted"/>
<feature type="compositionally biased region" description="Basic and acidic residues" evidence="12">
    <location>
        <begin position="534"/>
        <end position="544"/>
    </location>
</feature>
<evidence type="ECO:0000256" key="4">
    <source>
        <dbReference type="ARBA" id="ARBA00022475"/>
    </source>
</evidence>
<dbReference type="InterPro" id="IPR010559">
    <property type="entry name" value="Sig_transdc_His_kin_internal"/>
</dbReference>
<comment type="catalytic activity">
    <reaction evidence="1">
        <text>ATP + protein L-histidine = ADP + protein N-phospho-L-histidine.</text>
        <dbReference type="EC" id="2.7.13.3"/>
    </reaction>
</comment>
<evidence type="ECO:0000256" key="3">
    <source>
        <dbReference type="ARBA" id="ARBA00012438"/>
    </source>
</evidence>
<evidence type="ECO:0000256" key="5">
    <source>
        <dbReference type="ARBA" id="ARBA00022553"/>
    </source>
</evidence>
<dbReference type="PROSITE" id="PS50885">
    <property type="entry name" value="HAMP"/>
    <property type="match status" value="1"/>
</dbReference>
<evidence type="ECO:0000256" key="8">
    <source>
        <dbReference type="ARBA" id="ARBA00022777"/>
    </source>
</evidence>
<dbReference type="InterPro" id="IPR036890">
    <property type="entry name" value="HATPase_C_sf"/>
</dbReference>
<dbReference type="InterPro" id="IPR050640">
    <property type="entry name" value="Bact_2-comp_sensor_kinase"/>
</dbReference>
<gene>
    <name evidence="15" type="ORF">SAMN04487969_11544</name>
</gene>
<evidence type="ECO:0000256" key="7">
    <source>
        <dbReference type="ARBA" id="ARBA00022692"/>
    </source>
</evidence>
<evidence type="ECO:0000256" key="12">
    <source>
        <dbReference type="SAM" id="MobiDB-lite"/>
    </source>
</evidence>
<dbReference type="InterPro" id="IPR004358">
    <property type="entry name" value="Sig_transdc_His_kin-like_C"/>
</dbReference>
<reference evidence="16" key="1">
    <citation type="submission" date="2016-10" db="EMBL/GenBank/DDBJ databases">
        <authorList>
            <person name="Varghese N."/>
            <person name="Submissions S."/>
        </authorList>
    </citation>
    <scope>NUCLEOTIDE SEQUENCE [LARGE SCALE GENOMIC DNA]</scope>
    <source>
        <strain evidence="16">CGMCC 1.10223</strain>
    </source>
</reference>
<keyword evidence="5" id="KW-0597">Phosphoprotein</keyword>
<evidence type="ECO:0000256" key="11">
    <source>
        <dbReference type="ARBA" id="ARBA00023136"/>
    </source>
</evidence>
<dbReference type="PRINTS" id="PR00344">
    <property type="entry name" value="BCTRLSENSOR"/>
</dbReference>
<name>A0A1I2G978_9BACL</name>
<dbReference type="SUPFAM" id="SSF158472">
    <property type="entry name" value="HAMP domain-like"/>
    <property type="match status" value="1"/>
</dbReference>
<dbReference type="SMART" id="SM00387">
    <property type="entry name" value="HATPase_c"/>
    <property type="match status" value="1"/>
</dbReference>
<dbReference type="EMBL" id="FONN01000015">
    <property type="protein sequence ID" value="SFF14062.1"/>
    <property type="molecule type" value="Genomic_DNA"/>
</dbReference>
<dbReference type="GO" id="GO:0005886">
    <property type="term" value="C:plasma membrane"/>
    <property type="evidence" value="ECO:0007669"/>
    <property type="project" value="UniProtKB-SubCell"/>
</dbReference>
<evidence type="ECO:0000313" key="16">
    <source>
        <dbReference type="Proteomes" id="UP000183410"/>
    </source>
</evidence>
<keyword evidence="8 15" id="KW-0418">Kinase</keyword>
<dbReference type="EC" id="2.7.13.3" evidence="3"/>
<dbReference type="PANTHER" id="PTHR34220:SF7">
    <property type="entry name" value="SENSOR HISTIDINE KINASE YPDA"/>
    <property type="match status" value="1"/>
</dbReference>
<keyword evidence="7 13" id="KW-0812">Transmembrane</keyword>
<feature type="compositionally biased region" description="Low complexity" evidence="12">
    <location>
        <begin position="548"/>
        <end position="569"/>
    </location>
</feature>
<dbReference type="Gene3D" id="3.30.450.20">
    <property type="entry name" value="PAS domain"/>
    <property type="match status" value="1"/>
</dbReference>
<organism evidence="15 16">
    <name type="scientific">Paenibacillus algorifonticola</name>
    <dbReference type="NCBI Taxonomy" id="684063"/>
    <lineage>
        <taxon>Bacteria</taxon>
        <taxon>Bacillati</taxon>
        <taxon>Bacillota</taxon>
        <taxon>Bacilli</taxon>
        <taxon>Bacillales</taxon>
        <taxon>Paenibacillaceae</taxon>
        <taxon>Paenibacillus</taxon>
    </lineage>
</organism>
<evidence type="ECO:0000256" key="10">
    <source>
        <dbReference type="ARBA" id="ARBA00023012"/>
    </source>
</evidence>
<feature type="region of interest" description="Disordered" evidence="12">
    <location>
        <begin position="525"/>
        <end position="574"/>
    </location>
</feature>
<comment type="subcellular location">
    <subcellularLocation>
        <location evidence="2">Cell membrane</location>
        <topology evidence="2">Multi-pass membrane protein</topology>
    </subcellularLocation>
</comment>
<evidence type="ECO:0000313" key="15">
    <source>
        <dbReference type="EMBL" id="SFF14062.1"/>
    </source>
</evidence>
<dbReference type="Gene3D" id="3.30.565.10">
    <property type="entry name" value="Histidine kinase-like ATPase, C-terminal domain"/>
    <property type="match status" value="1"/>
</dbReference>
<dbReference type="CDD" id="cd06225">
    <property type="entry name" value="HAMP"/>
    <property type="match status" value="1"/>
</dbReference>
<evidence type="ECO:0000256" key="13">
    <source>
        <dbReference type="SAM" id="Phobius"/>
    </source>
</evidence>
<keyword evidence="11 13" id="KW-0472">Membrane</keyword>
<protein>
    <recommendedName>
        <fullName evidence="3">histidine kinase</fullName>
        <ecNumber evidence="3">2.7.13.3</ecNumber>
    </recommendedName>
</protein>
<evidence type="ECO:0000256" key="6">
    <source>
        <dbReference type="ARBA" id="ARBA00022679"/>
    </source>
</evidence>
<dbReference type="SUPFAM" id="SSF55874">
    <property type="entry name" value="ATPase domain of HSP90 chaperone/DNA topoisomerase II/histidine kinase"/>
    <property type="match status" value="1"/>
</dbReference>
<dbReference type="InterPro" id="IPR033479">
    <property type="entry name" value="dCache_1"/>
</dbReference>
<dbReference type="Proteomes" id="UP000183410">
    <property type="component" value="Unassembled WGS sequence"/>
</dbReference>
<evidence type="ECO:0000256" key="2">
    <source>
        <dbReference type="ARBA" id="ARBA00004651"/>
    </source>
</evidence>
<feature type="transmembrane region" description="Helical" evidence="13">
    <location>
        <begin position="285"/>
        <end position="309"/>
    </location>
</feature>
<keyword evidence="9 13" id="KW-1133">Transmembrane helix</keyword>
<keyword evidence="16" id="KW-1185">Reference proteome</keyword>